<reference evidence="2" key="1">
    <citation type="submission" date="2020-02" db="EMBL/GenBank/DDBJ databases">
        <authorList>
            <person name="Meier V. D."/>
        </authorList>
    </citation>
    <scope>NUCLEOTIDE SEQUENCE</scope>
    <source>
        <strain evidence="2">AVDCRST_MAG15</strain>
    </source>
</reference>
<feature type="region of interest" description="Disordered" evidence="1">
    <location>
        <begin position="238"/>
        <end position="260"/>
    </location>
</feature>
<evidence type="ECO:0000256" key="1">
    <source>
        <dbReference type="SAM" id="MobiDB-lite"/>
    </source>
</evidence>
<dbReference type="AlphaFoldDB" id="A0A6J4PM18"/>
<accession>A0A6J4PM18</accession>
<sequence length="326" mass="32904">GLLPHRASGHPPGPRRQPRAVGQRHGRKGPVGQLPPASGGPHAVNHRAGSGRGPSRLVAGAARHPVGGGNAPPGPSCPARLLRAPVQRHLLPGPRGDAPRGRGGAVLRGAAPHNGPVRAHPGREGRPAPLGGGGTRAPGRRGDDAPGAGGAPACGGARAAVGAGLCDGQPPHPPHGDDGRAAGHELLGPGGLSSPVLRHGPLGGRRAVREFGQPVARLPPARLDLGAARGLALLPRGRRRGVGRGHHAVPGLPHQRGGARGALRICGHPDGRALGRADLRHLARRDRLDGDCAHRGGGALYPLARDPEGPRGRRRPGRRPDGGSTV</sequence>
<gene>
    <name evidence="2" type="ORF">AVDCRST_MAG15-2436</name>
</gene>
<feature type="compositionally biased region" description="Basic residues" evidence="1">
    <location>
        <begin position="16"/>
        <end position="28"/>
    </location>
</feature>
<feature type="region of interest" description="Disordered" evidence="1">
    <location>
        <begin position="1"/>
        <end position="153"/>
    </location>
</feature>
<evidence type="ECO:0000313" key="2">
    <source>
        <dbReference type="EMBL" id="CAA9419165.1"/>
    </source>
</evidence>
<dbReference type="EMBL" id="CADCUU010000300">
    <property type="protein sequence ID" value="CAA9419165.1"/>
    <property type="molecule type" value="Genomic_DNA"/>
</dbReference>
<feature type="non-terminal residue" evidence="2">
    <location>
        <position position="1"/>
    </location>
</feature>
<name>A0A6J4PM18_9RHOB</name>
<organism evidence="2">
    <name type="scientific">uncultured Rubellimicrobium sp</name>
    <dbReference type="NCBI Taxonomy" id="543078"/>
    <lineage>
        <taxon>Bacteria</taxon>
        <taxon>Pseudomonadati</taxon>
        <taxon>Pseudomonadota</taxon>
        <taxon>Alphaproteobacteria</taxon>
        <taxon>Rhodobacterales</taxon>
        <taxon>Roseobacteraceae</taxon>
        <taxon>Rubellimicrobium</taxon>
        <taxon>environmental samples</taxon>
    </lineage>
</organism>
<feature type="region of interest" description="Disordered" evidence="1">
    <location>
        <begin position="165"/>
        <end position="201"/>
    </location>
</feature>
<feature type="compositionally biased region" description="Basic residues" evidence="1">
    <location>
        <begin position="238"/>
        <end position="247"/>
    </location>
</feature>
<feature type="non-terminal residue" evidence="2">
    <location>
        <position position="326"/>
    </location>
</feature>
<proteinExistence type="predicted"/>
<feature type="region of interest" description="Disordered" evidence="1">
    <location>
        <begin position="289"/>
        <end position="326"/>
    </location>
</feature>
<protein>
    <submittedName>
        <fullName evidence="2">Integral membrane protein</fullName>
    </submittedName>
</protein>
<feature type="compositionally biased region" description="Basic and acidic residues" evidence="1">
    <location>
        <begin position="174"/>
        <end position="183"/>
    </location>
</feature>